<dbReference type="InterPro" id="IPR036691">
    <property type="entry name" value="Endo/exonu/phosph_ase_sf"/>
</dbReference>
<evidence type="ECO:0000313" key="2">
    <source>
        <dbReference type="Proteomes" id="UP001054837"/>
    </source>
</evidence>
<dbReference type="SUPFAM" id="SSF56219">
    <property type="entry name" value="DNase I-like"/>
    <property type="match status" value="1"/>
</dbReference>
<reference evidence="1 2" key="1">
    <citation type="submission" date="2021-06" db="EMBL/GenBank/DDBJ databases">
        <title>Caerostris darwini draft genome.</title>
        <authorList>
            <person name="Kono N."/>
            <person name="Arakawa K."/>
        </authorList>
    </citation>
    <scope>NUCLEOTIDE SEQUENCE [LARGE SCALE GENOMIC DNA]</scope>
</reference>
<comment type="caution">
    <text evidence="1">The sequence shown here is derived from an EMBL/GenBank/DDBJ whole genome shotgun (WGS) entry which is preliminary data.</text>
</comment>
<proteinExistence type="predicted"/>
<dbReference type="EMBL" id="BPLQ01012183">
    <property type="protein sequence ID" value="GIY63463.1"/>
    <property type="molecule type" value="Genomic_DNA"/>
</dbReference>
<protein>
    <recommendedName>
        <fullName evidence="3">Endonuclease/exonuclease/phosphatase domain-containing protein</fullName>
    </recommendedName>
</protein>
<name>A0AAV4V0A7_9ARAC</name>
<gene>
    <name evidence="1" type="ORF">CDAR_401781</name>
</gene>
<dbReference type="Proteomes" id="UP001054837">
    <property type="component" value="Unassembled WGS sequence"/>
</dbReference>
<accession>A0AAV4V0A7</accession>
<dbReference type="AlphaFoldDB" id="A0AAV4V0A7"/>
<sequence length="114" mass="12663">MENPICANCKGPHPAYRGCPKFPKPATTTNQPKSFTSTYSNPNAPYTSLLAPTPFNHKSLLVFADQHSPDVILVQETRVRPGTNSPNLPNNIYRNDFILSDNRRRYSYPGGTGI</sequence>
<evidence type="ECO:0008006" key="3">
    <source>
        <dbReference type="Google" id="ProtNLM"/>
    </source>
</evidence>
<evidence type="ECO:0000313" key="1">
    <source>
        <dbReference type="EMBL" id="GIY63463.1"/>
    </source>
</evidence>
<organism evidence="1 2">
    <name type="scientific">Caerostris darwini</name>
    <dbReference type="NCBI Taxonomy" id="1538125"/>
    <lineage>
        <taxon>Eukaryota</taxon>
        <taxon>Metazoa</taxon>
        <taxon>Ecdysozoa</taxon>
        <taxon>Arthropoda</taxon>
        <taxon>Chelicerata</taxon>
        <taxon>Arachnida</taxon>
        <taxon>Araneae</taxon>
        <taxon>Araneomorphae</taxon>
        <taxon>Entelegynae</taxon>
        <taxon>Araneoidea</taxon>
        <taxon>Araneidae</taxon>
        <taxon>Caerostris</taxon>
    </lineage>
</organism>
<keyword evidence="2" id="KW-1185">Reference proteome</keyword>